<evidence type="ECO:0000259" key="4">
    <source>
        <dbReference type="Pfam" id="PF10516"/>
    </source>
</evidence>
<keyword evidence="1" id="KW-0677">Repeat</keyword>
<evidence type="ECO:0000313" key="5">
    <source>
        <dbReference type="EMBL" id="SBT78637.1"/>
    </source>
</evidence>
<proteinExistence type="predicted"/>
<feature type="domain" description="Tetratricopeptide SHNi-TPR" evidence="4">
    <location>
        <begin position="171"/>
        <end position="204"/>
    </location>
</feature>
<evidence type="ECO:0000256" key="2">
    <source>
        <dbReference type="ARBA" id="ARBA00022803"/>
    </source>
</evidence>
<evidence type="ECO:0000256" key="1">
    <source>
        <dbReference type="ARBA" id="ARBA00022737"/>
    </source>
</evidence>
<sequence length="345" mass="40126">MRSSNVPGTYLSWEEEIIADGSSNENVESEVDEQKAELLEKLTAQELFDMGNLEFKENKNYDVAAERFSMAVEKKVKELNVEGGIHVDLREYYLSFADALLTKEEEKNDLFEFLKKKKKVEVSDAEDSTEKEEEVTDEQLAFEMFEFSRKCYELLIEEKTELSKKDALNYSYVFIRLGDINLLNHFFELALQEYQKCVDLREKYKVGDENLIAPLISLSQSYMFCGKRKEAVDYFEKVKSILLDVRQKTTPLPDNTNEKIIRDTYDDVQIQINDLKRQIEEEGEEGKELGSQTIARELVVTTKSEFDKAVLNKEESEVKKISISTVNNDEHAVKKRRINLSNYKN</sequence>
<dbReference type="InterPro" id="IPR051730">
    <property type="entry name" value="NASP-like"/>
</dbReference>
<dbReference type="GO" id="GO:0042393">
    <property type="term" value="F:histone binding"/>
    <property type="evidence" value="ECO:0007669"/>
    <property type="project" value="TreeGrafter"/>
</dbReference>
<organism evidence="5 6">
    <name type="scientific">Plasmodium ovale</name>
    <name type="common">malaria parasite P. ovale</name>
    <dbReference type="NCBI Taxonomy" id="36330"/>
    <lineage>
        <taxon>Eukaryota</taxon>
        <taxon>Sar</taxon>
        <taxon>Alveolata</taxon>
        <taxon>Apicomplexa</taxon>
        <taxon>Aconoidasida</taxon>
        <taxon>Haemosporida</taxon>
        <taxon>Plasmodiidae</taxon>
        <taxon>Plasmodium</taxon>
        <taxon>Plasmodium (Plasmodium)</taxon>
    </lineage>
</organism>
<accession>A0A1C3KWP7</accession>
<dbReference type="OrthoDB" id="5587616at2759"/>
<dbReference type="GO" id="GO:0034080">
    <property type="term" value="P:CENP-A containing chromatin assembly"/>
    <property type="evidence" value="ECO:0007669"/>
    <property type="project" value="TreeGrafter"/>
</dbReference>
<dbReference type="PANTHER" id="PTHR15081">
    <property type="entry name" value="NUCLEAR AUTOANTIGENIC SPERM PROTEIN NASP -RELATED"/>
    <property type="match status" value="1"/>
</dbReference>
<name>A0A1C3KWP7_PLAOA</name>
<evidence type="ECO:0000256" key="3">
    <source>
        <dbReference type="SAM" id="Coils"/>
    </source>
</evidence>
<dbReference type="VEuPathDB" id="PlasmoDB:POWCR01_130012100"/>
<gene>
    <name evidence="5" type="primary">PowCR01_130012100</name>
    <name evidence="5" type="ORF">POWCR01_130012100</name>
</gene>
<protein>
    <recommendedName>
        <fullName evidence="4">Tetratricopeptide SHNi-TPR domain-containing protein</fullName>
    </recommendedName>
</protein>
<keyword evidence="3" id="KW-0175">Coiled coil</keyword>
<dbReference type="AlphaFoldDB" id="A0A1C3KWP7"/>
<keyword evidence="2" id="KW-0802">TPR repeat</keyword>
<dbReference type="InterPro" id="IPR019544">
    <property type="entry name" value="Tetratricopeptide_SHNi-TPR_dom"/>
</dbReference>
<dbReference type="SUPFAM" id="SSF48452">
    <property type="entry name" value="TPR-like"/>
    <property type="match status" value="1"/>
</dbReference>
<reference evidence="5 6" key="1">
    <citation type="submission" date="2016-06" db="EMBL/GenBank/DDBJ databases">
        <authorList>
            <consortium name="Pathogen Informatics"/>
        </authorList>
    </citation>
    <scope>NUCLEOTIDE SEQUENCE [LARGE SCALE GENOMIC DNA]</scope>
    <source>
        <strain evidence="5">PowCR01</strain>
    </source>
</reference>
<dbReference type="GO" id="GO:0005654">
    <property type="term" value="C:nucleoplasm"/>
    <property type="evidence" value="ECO:0007669"/>
    <property type="project" value="TreeGrafter"/>
</dbReference>
<dbReference type="GO" id="GO:0006335">
    <property type="term" value="P:DNA replication-dependent chromatin assembly"/>
    <property type="evidence" value="ECO:0007669"/>
    <property type="project" value="TreeGrafter"/>
</dbReference>
<dbReference type="Pfam" id="PF10516">
    <property type="entry name" value="SHNi-TPR"/>
    <property type="match status" value="1"/>
</dbReference>
<dbReference type="EMBL" id="LT594517">
    <property type="protein sequence ID" value="SBT78637.1"/>
    <property type="molecule type" value="Genomic_DNA"/>
</dbReference>
<dbReference type="VEuPathDB" id="PlasmoDB:PocGH01_13015500"/>
<dbReference type="Proteomes" id="UP000243200">
    <property type="component" value="Chromosome 13"/>
</dbReference>
<feature type="coiled-coil region" evidence="3">
    <location>
        <begin position="265"/>
        <end position="292"/>
    </location>
</feature>
<dbReference type="PANTHER" id="PTHR15081:SF1">
    <property type="entry name" value="NUCLEAR AUTOANTIGENIC SPERM PROTEIN"/>
    <property type="match status" value="1"/>
</dbReference>
<dbReference type="Gene3D" id="1.25.40.10">
    <property type="entry name" value="Tetratricopeptide repeat domain"/>
    <property type="match status" value="1"/>
</dbReference>
<dbReference type="InterPro" id="IPR011990">
    <property type="entry name" value="TPR-like_helical_dom_sf"/>
</dbReference>
<evidence type="ECO:0000313" key="6">
    <source>
        <dbReference type="Proteomes" id="UP000243200"/>
    </source>
</evidence>